<evidence type="ECO:0000313" key="1">
    <source>
        <dbReference type="EMBL" id="QJC94747.1"/>
    </source>
</evidence>
<dbReference type="Proteomes" id="UP000501048">
    <property type="component" value="Chromosome"/>
</dbReference>
<organism evidence="1 2">
    <name type="scientific">Bacillus mojavensis</name>
    <dbReference type="NCBI Taxonomy" id="72360"/>
    <lineage>
        <taxon>Bacteria</taxon>
        <taxon>Bacillati</taxon>
        <taxon>Bacillota</taxon>
        <taxon>Bacilli</taxon>
        <taxon>Bacillales</taxon>
        <taxon>Bacillaceae</taxon>
        <taxon>Bacillus</taxon>
    </lineage>
</organism>
<dbReference type="Gene3D" id="3.40.50.10490">
    <property type="entry name" value="Glucose-6-phosphate isomerase like protein, domain 1"/>
    <property type="match status" value="1"/>
</dbReference>
<protein>
    <submittedName>
        <fullName evidence="1">Glucosamine--fructose-6-phosphate aminotransferase (Isomerizing)</fullName>
    </submittedName>
</protein>
<keyword evidence="1" id="KW-0808">Transferase</keyword>
<gene>
    <name evidence="1" type="primary">glmS</name>
    <name evidence="1" type="ORF">HC660_02350</name>
</gene>
<dbReference type="GO" id="GO:0008483">
    <property type="term" value="F:transaminase activity"/>
    <property type="evidence" value="ECO:0007669"/>
    <property type="project" value="UniProtKB-KW"/>
</dbReference>
<reference evidence="1 2" key="1">
    <citation type="submission" date="2020-04" db="EMBL/GenBank/DDBJ databases">
        <title>Plant growth promoting and environmental Bacillus: genomic and epigenetic comparison.</title>
        <authorList>
            <person name="Reva O.N."/>
            <person name="Lutz S."/>
            <person name="Ahrens C.H."/>
        </authorList>
    </citation>
    <scope>NUCLEOTIDE SEQUENCE [LARGE SCALE GENOMIC DNA]</scope>
    <source>
        <strain evidence="1 2">UCMB5075</strain>
    </source>
</reference>
<accession>A0ABX6LSN5</accession>
<keyword evidence="2" id="KW-1185">Reference proteome</keyword>
<sequence length="106" mass="12376">MSKAKEISYGFAGGELKHSTIALIEQGTPVFESKWFVSRFISSSQEYLYVNLKVRRLSENMLSVCYQTREGLFYEIKLGKMRQMSKRNLSKVNQKFIFIPYPFSIT</sequence>
<dbReference type="EMBL" id="CP051464">
    <property type="protein sequence ID" value="QJC94747.1"/>
    <property type="molecule type" value="Genomic_DNA"/>
</dbReference>
<proteinExistence type="predicted"/>
<name>A0ABX6LSN5_BACMO</name>
<keyword evidence="1" id="KW-0032">Aminotransferase</keyword>
<evidence type="ECO:0000313" key="2">
    <source>
        <dbReference type="Proteomes" id="UP000501048"/>
    </source>
</evidence>